<evidence type="ECO:0000256" key="3">
    <source>
        <dbReference type="ARBA" id="ARBA00018029"/>
    </source>
</evidence>
<dbReference type="RefSeq" id="WP_044392283.1">
    <property type="nucleotide sequence ID" value="NZ_JXIQ01000047.1"/>
</dbReference>
<sequence>MKKKILITNPSIYTETDVIENGYLIIEDNQIKDIGKMEDSPTSEDYEVIQLPRSSKMVPGMIDVHIHGVNGADTMDATTEALEKMVTSLPAEGTTCFLATTITQEKTAIEAALQNVADFIDNHQRTGQAEVVGIHLEGPFINKNKAGAQPSSHIIDPDLQVFKDWQALSNGHIKLVTLAPEQPGGAELITYLKNNNVIASIGHSDATFSQVEEAIEHGLSHVTHLYNQMSGLHHREPGVVGAAFLKDKLMVEIISDGVHARPEAVQLAYRQKTSDKLMLITDAMRAKCLKNGIYDLGGQEVTVTDNKAVLADGTLAGSVLRMGQAFKNIIEYTDCTVADAILMSSSNAAKELGLYERKGSISIGKDADIVILDKNNEVVMTFCQGKLAFQKGETNK</sequence>
<evidence type="ECO:0000313" key="13">
    <source>
        <dbReference type="EMBL" id="KIY22762.1"/>
    </source>
</evidence>
<name>A0A0D6ZB93_9BACI</name>
<evidence type="ECO:0000256" key="8">
    <source>
        <dbReference type="ARBA" id="ARBA00060590"/>
    </source>
</evidence>
<feature type="binding site" evidence="11">
    <location>
        <position position="203"/>
    </location>
    <ligand>
        <name>Zn(2+)</name>
        <dbReference type="ChEBI" id="CHEBI:29105"/>
    </ligand>
</feature>
<dbReference type="FunFam" id="3.20.20.140:FF:000004">
    <property type="entry name" value="N-acetylglucosamine-6-phosphate deacetylase"/>
    <property type="match status" value="1"/>
</dbReference>
<dbReference type="EMBL" id="JXIQ01000047">
    <property type="protein sequence ID" value="KIY22762.1"/>
    <property type="molecule type" value="Genomic_DNA"/>
</dbReference>
<dbReference type="SUPFAM" id="SSF51338">
    <property type="entry name" value="Composite domain of metallo-dependent hydrolases"/>
    <property type="match status" value="1"/>
</dbReference>
<comment type="pathway">
    <text evidence="8">Amino-sugar metabolism; N-acetylneuraminate degradation; D-fructose 6-phosphate from N-acetylneuraminate: step 4/5.</text>
</comment>
<keyword evidence="5 9" id="KW-0378">Hydrolase</keyword>
<evidence type="ECO:0000256" key="1">
    <source>
        <dbReference type="ARBA" id="ARBA00010716"/>
    </source>
</evidence>
<gene>
    <name evidence="13" type="ORF">UB32_06765</name>
</gene>
<evidence type="ECO:0000256" key="9">
    <source>
        <dbReference type="PIRNR" id="PIRNR038994"/>
    </source>
</evidence>
<dbReference type="PATRIC" id="fig|285983.3.peg.3920"/>
<dbReference type="Gene3D" id="3.20.20.140">
    <property type="entry name" value="Metal-dependent hydrolases"/>
    <property type="match status" value="1"/>
</dbReference>
<dbReference type="PANTHER" id="PTHR11113:SF14">
    <property type="entry name" value="N-ACETYLGLUCOSAMINE-6-PHOSPHATE DEACETYLASE"/>
    <property type="match status" value="1"/>
</dbReference>
<evidence type="ECO:0000256" key="4">
    <source>
        <dbReference type="ARBA" id="ARBA00022723"/>
    </source>
</evidence>
<evidence type="ECO:0000256" key="2">
    <source>
        <dbReference type="ARBA" id="ARBA00011899"/>
    </source>
</evidence>
<dbReference type="Pfam" id="PF01979">
    <property type="entry name" value="Amidohydro_1"/>
    <property type="match status" value="1"/>
</dbReference>
<dbReference type="InterPro" id="IPR032466">
    <property type="entry name" value="Metal_Hydrolase"/>
</dbReference>
<accession>A0A0D6ZB93</accession>
<keyword evidence="14" id="KW-1185">Reference proteome</keyword>
<dbReference type="GO" id="GO:0006046">
    <property type="term" value="P:N-acetylglucosamine catabolic process"/>
    <property type="evidence" value="ECO:0007669"/>
    <property type="project" value="TreeGrafter"/>
</dbReference>
<dbReference type="CDD" id="cd00854">
    <property type="entry name" value="NagA"/>
    <property type="match status" value="1"/>
</dbReference>
<dbReference type="NCBIfam" id="TIGR00221">
    <property type="entry name" value="nagA"/>
    <property type="match status" value="1"/>
</dbReference>
<dbReference type="InterPro" id="IPR011059">
    <property type="entry name" value="Metal-dep_hydrolase_composite"/>
</dbReference>
<dbReference type="MEROPS" id="M38.983"/>
<dbReference type="AlphaFoldDB" id="A0A0D6ZB93"/>
<dbReference type="Gene3D" id="2.30.40.10">
    <property type="entry name" value="Urease, subunit C, domain 1"/>
    <property type="match status" value="1"/>
</dbReference>
<dbReference type="SUPFAM" id="SSF51556">
    <property type="entry name" value="Metallo-dependent hydrolases"/>
    <property type="match status" value="1"/>
</dbReference>
<organism evidence="13 14">
    <name type="scientific">Mesobacillus subterraneus</name>
    <dbReference type="NCBI Taxonomy" id="285983"/>
    <lineage>
        <taxon>Bacteria</taxon>
        <taxon>Bacillati</taxon>
        <taxon>Bacillota</taxon>
        <taxon>Bacilli</taxon>
        <taxon>Bacillales</taxon>
        <taxon>Bacillaceae</taxon>
        <taxon>Mesobacillus</taxon>
    </lineage>
</organism>
<keyword evidence="6 9" id="KW-0119">Carbohydrate metabolism</keyword>
<evidence type="ECO:0000256" key="11">
    <source>
        <dbReference type="PIRSR" id="PIRSR038994-3"/>
    </source>
</evidence>
<feature type="active site" description="Proton donor/acceptor" evidence="10">
    <location>
        <position position="282"/>
    </location>
</feature>
<dbReference type="GO" id="GO:0046872">
    <property type="term" value="F:metal ion binding"/>
    <property type="evidence" value="ECO:0007669"/>
    <property type="project" value="UniProtKB-KW"/>
</dbReference>
<dbReference type="GO" id="GO:0008448">
    <property type="term" value="F:N-acetylglucosamine-6-phosphate deacetylase activity"/>
    <property type="evidence" value="ECO:0007669"/>
    <property type="project" value="UniProtKB-EC"/>
</dbReference>
<feature type="binding site" evidence="11">
    <location>
        <position position="137"/>
    </location>
    <ligand>
        <name>Zn(2+)</name>
        <dbReference type="ChEBI" id="CHEBI:29105"/>
    </ligand>
</feature>
<dbReference type="InterPro" id="IPR006680">
    <property type="entry name" value="Amidohydro-rel"/>
</dbReference>
<comment type="cofactor">
    <cofactor evidence="11">
        <name>a divalent metal cation</name>
        <dbReference type="ChEBI" id="CHEBI:60240"/>
    </cofactor>
    <text evidence="11">Binds 1 divalent metal cation per subunit.</text>
</comment>
<dbReference type="OrthoDB" id="9776488at2"/>
<comment type="similarity">
    <text evidence="1 9">Belongs to the metallo-dependent hydrolases superfamily. NagA family.</text>
</comment>
<comment type="caution">
    <text evidence="13">The sequence shown here is derived from an EMBL/GenBank/DDBJ whole genome shotgun (WGS) entry which is preliminary data.</text>
</comment>
<evidence type="ECO:0000256" key="7">
    <source>
        <dbReference type="ARBA" id="ARBA00047647"/>
    </source>
</evidence>
<evidence type="ECO:0000313" key="14">
    <source>
        <dbReference type="Proteomes" id="UP000032512"/>
    </source>
</evidence>
<dbReference type="PANTHER" id="PTHR11113">
    <property type="entry name" value="N-ACETYLGLUCOSAMINE-6-PHOSPHATE DEACETYLASE"/>
    <property type="match status" value="1"/>
</dbReference>
<feature type="binding site" evidence="11">
    <location>
        <position position="224"/>
    </location>
    <ligand>
        <name>Zn(2+)</name>
        <dbReference type="ChEBI" id="CHEBI:29105"/>
    </ligand>
</feature>
<evidence type="ECO:0000256" key="10">
    <source>
        <dbReference type="PIRSR" id="PIRSR038994-1"/>
    </source>
</evidence>
<evidence type="ECO:0000259" key="12">
    <source>
        <dbReference type="Pfam" id="PF01979"/>
    </source>
</evidence>
<comment type="catalytic activity">
    <reaction evidence="7">
        <text>N-acetyl-D-glucosamine 6-phosphate + H2O = D-glucosamine 6-phosphate + acetate</text>
        <dbReference type="Rhea" id="RHEA:22936"/>
        <dbReference type="ChEBI" id="CHEBI:15377"/>
        <dbReference type="ChEBI" id="CHEBI:30089"/>
        <dbReference type="ChEBI" id="CHEBI:57513"/>
        <dbReference type="ChEBI" id="CHEBI:58725"/>
        <dbReference type="EC" id="3.5.1.25"/>
    </reaction>
</comment>
<feature type="domain" description="Amidohydrolase-related" evidence="12">
    <location>
        <begin position="57"/>
        <end position="387"/>
    </location>
</feature>
<evidence type="ECO:0000256" key="6">
    <source>
        <dbReference type="ARBA" id="ARBA00023277"/>
    </source>
</evidence>
<protein>
    <recommendedName>
        <fullName evidence="3">N-acetylglucosamine-6-phosphate deacetylase</fullName>
        <ecNumber evidence="2">3.5.1.25</ecNumber>
    </recommendedName>
</protein>
<evidence type="ECO:0000256" key="5">
    <source>
        <dbReference type="ARBA" id="ARBA00022801"/>
    </source>
</evidence>
<dbReference type="InterPro" id="IPR003764">
    <property type="entry name" value="GlcNAc_6-P_deAcase"/>
</dbReference>
<reference evidence="13 14" key="1">
    <citation type="submission" date="2015-01" db="EMBL/GenBank/DDBJ databases">
        <title>Draft genome sequences of the supercritical CO2 tolerant bacteria Bacillus subterraneus MITOT1 and Bacillus cereus MIT0214.</title>
        <authorList>
            <person name="Peet K.C."/>
            <person name="Thompson J.R."/>
        </authorList>
    </citation>
    <scope>NUCLEOTIDE SEQUENCE [LARGE SCALE GENOMIC DNA]</scope>
    <source>
        <strain evidence="13 14">MITOT1</strain>
    </source>
</reference>
<proteinExistence type="inferred from homology"/>
<keyword evidence="4 11" id="KW-0479">Metal-binding</keyword>
<dbReference type="Proteomes" id="UP000032512">
    <property type="component" value="Unassembled WGS sequence"/>
</dbReference>
<dbReference type="PIRSF" id="PIRSF038994">
    <property type="entry name" value="NagA"/>
    <property type="match status" value="1"/>
</dbReference>
<dbReference type="EC" id="3.5.1.25" evidence="2"/>